<keyword evidence="1" id="KW-0812">Transmembrane</keyword>
<sequence>MMLVAGLFAPLGTFVWSLLIGYFSASTAVLCGGTAMIVLGIPILISTQSPNSRNSARGVAAE</sequence>
<name>A0A6J7MVL2_9ZZZZ</name>
<keyword evidence="1" id="KW-1133">Transmembrane helix</keyword>
<reference evidence="2" key="1">
    <citation type="submission" date="2020-05" db="EMBL/GenBank/DDBJ databases">
        <authorList>
            <person name="Chiriac C."/>
            <person name="Salcher M."/>
            <person name="Ghai R."/>
            <person name="Kavagutti S V."/>
        </authorList>
    </citation>
    <scope>NUCLEOTIDE SEQUENCE</scope>
</reference>
<accession>A0A6J7MVL2</accession>
<feature type="transmembrane region" description="Helical" evidence="1">
    <location>
        <begin position="27"/>
        <end position="45"/>
    </location>
</feature>
<evidence type="ECO:0000313" key="2">
    <source>
        <dbReference type="EMBL" id="CAB4981764.1"/>
    </source>
</evidence>
<dbReference type="AlphaFoldDB" id="A0A6J7MVL2"/>
<dbReference type="EMBL" id="CAFBOG010000090">
    <property type="protein sequence ID" value="CAB4981764.1"/>
    <property type="molecule type" value="Genomic_DNA"/>
</dbReference>
<keyword evidence="1" id="KW-0472">Membrane</keyword>
<organism evidence="2">
    <name type="scientific">freshwater metagenome</name>
    <dbReference type="NCBI Taxonomy" id="449393"/>
    <lineage>
        <taxon>unclassified sequences</taxon>
        <taxon>metagenomes</taxon>
        <taxon>ecological metagenomes</taxon>
    </lineage>
</organism>
<proteinExistence type="predicted"/>
<evidence type="ECO:0000256" key="1">
    <source>
        <dbReference type="SAM" id="Phobius"/>
    </source>
</evidence>
<gene>
    <name evidence="2" type="ORF">UFOPK3914_01062</name>
</gene>
<protein>
    <submittedName>
        <fullName evidence="2">Unannotated protein</fullName>
    </submittedName>
</protein>